<name>A0A7S3MNN9_9SPIT</name>
<dbReference type="InterPro" id="IPR001780">
    <property type="entry name" value="Ribosomal_eL33"/>
</dbReference>
<organism evidence="4">
    <name type="scientific">Favella ehrenbergii</name>
    <dbReference type="NCBI Taxonomy" id="182087"/>
    <lineage>
        <taxon>Eukaryota</taxon>
        <taxon>Sar</taxon>
        <taxon>Alveolata</taxon>
        <taxon>Ciliophora</taxon>
        <taxon>Intramacronucleata</taxon>
        <taxon>Spirotrichea</taxon>
        <taxon>Choreotrichia</taxon>
        <taxon>Tintinnida</taxon>
        <taxon>Xystonellidae</taxon>
        <taxon>Favella</taxon>
    </lineage>
</organism>
<gene>
    <name evidence="4" type="ORF">FEHR0123_LOCUS8471</name>
</gene>
<dbReference type="FunFam" id="2.40.10.190:FF:000001">
    <property type="entry name" value="60S ribosomal protein L35a"/>
    <property type="match status" value="1"/>
</dbReference>
<accession>A0A7S3MNN9</accession>
<dbReference type="Gene3D" id="2.40.10.190">
    <property type="entry name" value="translation elongation factor selb, chain A, domain 4"/>
    <property type="match status" value="1"/>
</dbReference>
<dbReference type="AlphaFoldDB" id="A0A7S3MNN9"/>
<dbReference type="GO" id="GO:0003735">
    <property type="term" value="F:structural constituent of ribosome"/>
    <property type="evidence" value="ECO:0007669"/>
    <property type="project" value="InterPro"/>
</dbReference>
<dbReference type="EMBL" id="HBIE01028223">
    <property type="protein sequence ID" value="CAE0313547.1"/>
    <property type="molecule type" value="Transcribed_RNA"/>
</dbReference>
<evidence type="ECO:0000256" key="3">
    <source>
        <dbReference type="ARBA" id="ARBA00023274"/>
    </source>
</evidence>
<dbReference type="GO" id="GO:1990904">
    <property type="term" value="C:ribonucleoprotein complex"/>
    <property type="evidence" value="ECO:0007669"/>
    <property type="project" value="UniProtKB-KW"/>
</dbReference>
<sequence length="117" mass="13403">METKSKSKITREPVRLYAKGIFMGFKRGQRTQKENTALVTIQGCQDRKSSAFYHGKRIAYIYRKNNAKTALKYKAIWGKVVASHGQSGTVRAVFRKHLPPRAMGSQLRVMLYPNKQI</sequence>
<comment type="similarity">
    <text evidence="1">Belongs to the eukaryotic ribosomal protein eL33 family.</text>
</comment>
<keyword evidence="3" id="KW-0687">Ribonucleoprotein</keyword>
<evidence type="ECO:0008006" key="5">
    <source>
        <dbReference type="Google" id="ProtNLM"/>
    </source>
</evidence>
<reference evidence="4" key="1">
    <citation type="submission" date="2021-01" db="EMBL/GenBank/DDBJ databases">
        <authorList>
            <person name="Corre E."/>
            <person name="Pelletier E."/>
            <person name="Niang G."/>
            <person name="Scheremetjew M."/>
            <person name="Finn R."/>
            <person name="Kale V."/>
            <person name="Holt S."/>
            <person name="Cochrane G."/>
            <person name="Meng A."/>
            <person name="Brown T."/>
            <person name="Cohen L."/>
        </authorList>
    </citation>
    <scope>NUCLEOTIDE SEQUENCE</scope>
    <source>
        <strain evidence="4">Fehren 1</strain>
    </source>
</reference>
<evidence type="ECO:0000256" key="1">
    <source>
        <dbReference type="ARBA" id="ARBA00009269"/>
    </source>
</evidence>
<evidence type="ECO:0000313" key="4">
    <source>
        <dbReference type="EMBL" id="CAE0313547.1"/>
    </source>
</evidence>
<protein>
    <recommendedName>
        <fullName evidence="5">60S ribosomal protein L35a</fullName>
    </recommendedName>
</protein>
<dbReference type="Pfam" id="PF01247">
    <property type="entry name" value="Ribosomal_L35Ae"/>
    <property type="match status" value="1"/>
</dbReference>
<dbReference type="GO" id="GO:0005840">
    <property type="term" value="C:ribosome"/>
    <property type="evidence" value="ECO:0007669"/>
    <property type="project" value="UniProtKB-KW"/>
</dbReference>
<dbReference type="InterPro" id="IPR038661">
    <property type="entry name" value="Ribosomal_eL33_sf"/>
</dbReference>
<dbReference type="SUPFAM" id="SSF50447">
    <property type="entry name" value="Translation proteins"/>
    <property type="match status" value="1"/>
</dbReference>
<keyword evidence="2" id="KW-0689">Ribosomal protein</keyword>
<evidence type="ECO:0000256" key="2">
    <source>
        <dbReference type="ARBA" id="ARBA00022980"/>
    </source>
</evidence>
<dbReference type="HAMAP" id="MF_00573">
    <property type="entry name" value="Ribosomal_eL33"/>
    <property type="match status" value="1"/>
</dbReference>
<proteinExistence type="inferred from homology"/>
<dbReference type="PANTHER" id="PTHR10902">
    <property type="entry name" value="60S RIBOSOMAL PROTEIN L35A"/>
    <property type="match status" value="1"/>
</dbReference>
<dbReference type="GO" id="GO:0006412">
    <property type="term" value="P:translation"/>
    <property type="evidence" value="ECO:0007669"/>
    <property type="project" value="InterPro"/>
</dbReference>
<dbReference type="InterPro" id="IPR009000">
    <property type="entry name" value="Transl_B-barrel_sf"/>
</dbReference>